<comment type="caution">
    <text evidence="7">The sequence shown here is derived from an EMBL/GenBank/DDBJ whole genome shotgun (WGS) entry which is preliminary data.</text>
</comment>
<dbReference type="Proteomes" id="UP000807306">
    <property type="component" value="Unassembled WGS sequence"/>
</dbReference>
<dbReference type="InterPro" id="IPR021740">
    <property type="entry name" value="Velvet"/>
</dbReference>
<dbReference type="OrthoDB" id="3056235at2759"/>
<evidence type="ECO:0000256" key="1">
    <source>
        <dbReference type="ARBA" id="ARBA00004123"/>
    </source>
</evidence>
<evidence type="ECO:0000256" key="3">
    <source>
        <dbReference type="ARBA" id="ARBA00023163"/>
    </source>
</evidence>
<keyword evidence="8" id="KW-1185">Reference proteome</keyword>
<dbReference type="InterPro" id="IPR038491">
    <property type="entry name" value="Velvet_dom_sf"/>
</dbReference>
<dbReference type="Gene3D" id="2.60.40.3960">
    <property type="entry name" value="Velvet domain"/>
    <property type="match status" value="1"/>
</dbReference>
<reference evidence="7" key="1">
    <citation type="submission" date="2020-11" db="EMBL/GenBank/DDBJ databases">
        <authorList>
            <consortium name="DOE Joint Genome Institute"/>
            <person name="Ahrendt S."/>
            <person name="Riley R."/>
            <person name="Andreopoulos W."/>
            <person name="Labutti K."/>
            <person name="Pangilinan J."/>
            <person name="Ruiz-Duenas F.J."/>
            <person name="Barrasa J.M."/>
            <person name="Sanchez-Garcia M."/>
            <person name="Camarero S."/>
            <person name="Miyauchi S."/>
            <person name="Serrano A."/>
            <person name="Linde D."/>
            <person name="Babiker R."/>
            <person name="Drula E."/>
            <person name="Ayuso-Fernandez I."/>
            <person name="Pacheco R."/>
            <person name="Padilla G."/>
            <person name="Ferreira P."/>
            <person name="Barriuso J."/>
            <person name="Kellner H."/>
            <person name="Castanera R."/>
            <person name="Alfaro M."/>
            <person name="Ramirez L."/>
            <person name="Pisabarro A.G."/>
            <person name="Kuo A."/>
            <person name="Tritt A."/>
            <person name="Lipzen A."/>
            <person name="He G."/>
            <person name="Yan M."/>
            <person name="Ng V."/>
            <person name="Cullen D."/>
            <person name="Martin F."/>
            <person name="Rosso M.-N."/>
            <person name="Henrissat B."/>
            <person name="Hibbett D."/>
            <person name="Martinez A.T."/>
            <person name="Grigoriev I.V."/>
        </authorList>
    </citation>
    <scope>NUCLEOTIDE SEQUENCE</scope>
    <source>
        <strain evidence="7">CBS 506.95</strain>
    </source>
</reference>
<proteinExistence type="predicted"/>
<dbReference type="PANTHER" id="PTHR33572:SF15">
    <property type="entry name" value="VELVET DOMAIN-CONTAINING PROTEIN"/>
    <property type="match status" value="1"/>
</dbReference>
<feature type="domain" description="Velvet" evidence="6">
    <location>
        <begin position="174"/>
        <end position="360"/>
    </location>
</feature>
<evidence type="ECO:0000259" key="6">
    <source>
        <dbReference type="PROSITE" id="PS51821"/>
    </source>
</evidence>
<dbReference type="InterPro" id="IPR037525">
    <property type="entry name" value="Velvet_dom"/>
</dbReference>
<evidence type="ECO:0000313" key="8">
    <source>
        <dbReference type="Proteomes" id="UP000807306"/>
    </source>
</evidence>
<dbReference type="GO" id="GO:0005634">
    <property type="term" value="C:nucleus"/>
    <property type="evidence" value="ECO:0007669"/>
    <property type="project" value="UniProtKB-SubCell"/>
</dbReference>
<protein>
    <submittedName>
        <fullName evidence="7">Velvet factor-domain-containing protein</fullName>
    </submittedName>
</protein>
<feature type="region of interest" description="Disordered" evidence="5">
    <location>
        <begin position="127"/>
        <end position="146"/>
    </location>
</feature>
<organism evidence="7 8">
    <name type="scientific">Crepidotus variabilis</name>
    <dbReference type="NCBI Taxonomy" id="179855"/>
    <lineage>
        <taxon>Eukaryota</taxon>
        <taxon>Fungi</taxon>
        <taxon>Dikarya</taxon>
        <taxon>Basidiomycota</taxon>
        <taxon>Agaricomycotina</taxon>
        <taxon>Agaricomycetes</taxon>
        <taxon>Agaricomycetidae</taxon>
        <taxon>Agaricales</taxon>
        <taxon>Agaricineae</taxon>
        <taxon>Crepidotaceae</taxon>
        <taxon>Crepidotus</taxon>
    </lineage>
</organism>
<evidence type="ECO:0000313" key="7">
    <source>
        <dbReference type="EMBL" id="KAF9526141.1"/>
    </source>
</evidence>
<keyword evidence="2" id="KW-0805">Transcription regulation</keyword>
<dbReference type="PROSITE" id="PS51821">
    <property type="entry name" value="VELVET"/>
    <property type="match status" value="1"/>
</dbReference>
<feature type="compositionally biased region" description="Polar residues" evidence="5">
    <location>
        <begin position="127"/>
        <end position="142"/>
    </location>
</feature>
<dbReference type="PANTHER" id="PTHR33572">
    <property type="entry name" value="SPORE DEVELOPMENT REGULATOR VOSA"/>
    <property type="match status" value="1"/>
</dbReference>
<keyword evidence="4" id="KW-0539">Nucleus</keyword>
<dbReference type="Pfam" id="PF11754">
    <property type="entry name" value="Velvet"/>
    <property type="match status" value="2"/>
</dbReference>
<comment type="subcellular location">
    <subcellularLocation>
        <location evidence="1">Nucleus</location>
    </subcellularLocation>
</comment>
<name>A0A9P6JMI1_9AGAR</name>
<accession>A0A9P6JMI1</accession>
<evidence type="ECO:0000256" key="4">
    <source>
        <dbReference type="ARBA" id="ARBA00023242"/>
    </source>
</evidence>
<gene>
    <name evidence="7" type="ORF">CPB83DRAFT_896445</name>
</gene>
<dbReference type="AlphaFoldDB" id="A0A9P6JMI1"/>
<dbReference type="EMBL" id="MU157875">
    <property type="protein sequence ID" value="KAF9526141.1"/>
    <property type="molecule type" value="Genomic_DNA"/>
</dbReference>
<sequence length="363" mass="39868">MIDFATRFNHDLLAPRTLWSRTEDVGEQQYCQRIYLRHPRILSRDSRTPILLRHLNSKIHGPGNSQPWFALPTTVSVQASYLGRSKRRTSESLAWVKYPCSRAVACSSCPTPLAVYSSGCSSPPFTSVSHSRASSTTQSPVTSQASISDLASSSSLPFVRPQPRIQVSSLLSESNTRSYHLEIVQQPLRTAEFGTAYLSRVPITPPIIARLTVRDPSGNSVVPEAELPFLIAHLSLFSGDGTRSLDTGSYIGRGSRENPPVLYGHLVATVEQLEDLQGNMGLFFLFPDVSIRSRGCYTLGVTLTRITSQDPTGMLSEHGTALAQTRTQPFDTVAFAEYVAAPPTRLTQSFVRQGARMSLNAPR</sequence>
<evidence type="ECO:0000256" key="5">
    <source>
        <dbReference type="SAM" id="MobiDB-lite"/>
    </source>
</evidence>
<keyword evidence="3" id="KW-0804">Transcription</keyword>
<evidence type="ECO:0000256" key="2">
    <source>
        <dbReference type="ARBA" id="ARBA00023015"/>
    </source>
</evidence>